<dbReference type="PANTHER" id="PTHR37309:SF1">
    <property type="entry name" value="SLR0284 PROTEIN"/>
    <property type="match status" value="1"/>
</dbReference>
<evidence type="ECO:0000256" key="1">
    <source>
        <dbReference type="SAM" id="Phobius"/>
    </source>
</evidence>
<dbReference type="EMBL" id="NGJU01000022">
    <property type="protein sequence ID" value="RST92504.1"/>
    <property type="molecule type" value="Genomic_DNA"/>
</dbReference>
<gene>
    <name evidence="2" type="ORF">CBF35_13000</name>
</gene>
<dbReference type="RefSeq" id="WP_126781815.1">
    <property type="nucleotide sequence ID" value="NZ_CAUQJP010000060.1"/>
</dbReference>
<dbReference type="AlphaFoldDB" id="A0A429ZFV0"/>
<evidence type="ECO:0008006" key="4">
    <source>
        <dbReference type="Google" id="ProtNLM"/>
    </source>
</evidence>
<accession>A0A429ZFV0</accession>
<feature type="transmembrane region" description="Helical" evidence="1">
    <location>
        <begin position="88"/>
        <end position="111"/>
    </location>
</feature>
<feature type="transmembrane region" description="Helical" evidence="1">
    <location>
        <begin position="55"/>
        <end position="76"/>
    </location>
</feature>
<organism evidence="2 3">
    <name type="scientific">Vagococcus salmoninarum</name>
    <dbReference type="NCBI Taxonomy" id="2739"/>
    <lineage>
        <taxon>Bacteria</taxon>
        <taxon>Bacillati</taxon>
        <taxon>Bacillota</taxon>
        <taxon>Bacilli</taxon>
        <taxon>Lactobacillales</taxon>
        <taxon>Enterococcaceae</taxon>
        <taxon>Vagococcus</taxon>
    </lineage>
</organism>
<evidence type="ECO:0000313" key="3">
    <source>
        <dbReference type="Proteomes" id="UP000287239"/>
    </source>
</evidence>
<dbReference type="PANTHER" id="PTHR37309">
    <property type="entry name" value="SLR0284 PROTEIN"/>
    <property type="match status" value="1"/>
</dbReference>
<protein>
    <recommendedName>
        <fullName evidence="4">Phage holin family protein</fullName>
    </recommendedName>
</protein>
<reference evidence="2 3" key="1">
    <citation type="submission" date="2017-05" db="EMBL/GenBank/DDBJ databases">
        <title>Vagococcus spp. assemblies.</title>
        <authorList>
            <person name="Gulvik C.A."/>
        </authorList>
    </citation>
    <scope>NUCLEOTIDE SEQUENCE [LARGE SCALE GENOMIC DNA]</scope>
    <source>
        <strain evidence="2 3">NCFB 2777</strain>
    </source>
</reference>
<keyword evidence="1" id="KW-0472">Membrane</keyword>
<feature type="transmembrane region" description="Helical" evidence="1">
    <location>
        <begin position="31"/>
        <end position="48"/>
    </location>
</feature>
<comment type="caution">
    <text evidence="2">The sequence shown here is derived from an EMBL/GenBank/DDBJ whole genome shotgun (WGS) entry which is preliminary data.</text>
</comment>
<dbReference type="Pfam" id="PF04020">
    <property type="entry name" value="Phage_holin_4_2"/>
    <property type="match status" value="1"/>
</dbReference>
<sequence>MSYFQRLVVNTLTFVSLSMLLPNDMLHVKSLFVAVLASFVLSILNTLVKPILHLLSFPITLLTFGLFSFVINGVMLNLTSSLVGSTNFGFSSFGAAMLVAVIMSVVNSIVLNHKYDQKY</sequence>
<keyword evidence="1" id="KW-0812">Transmembrane</keyword>
<dbReference type="Proteomes" id="UP000287239">
    <property type="component" value="Unassembled WGS sequence"/>
</dbReference>
<dbReference type="InterPro" id="IPR007165">
    <property type="entry name" value="Phage_holin_4_2"/>
</dbReference>
<name>A0A429ZFV0_9ENTE</name>
<evidence type="ECO:0000313" key="2">
    <source>
        <dbReference type="EMBL" id="RST92504.1"/>
    </source>
</evidence>
<dbReference type="OrthoDB" id="7205479at2"/>
<keyword evidence="1" id="KW-1133">Transmembrane helix</keyword>
<proteinExistence type="predicted"/>
<keyword evidence="3" id="KW-1185">Reference proteome</keyword>
<dbReference type="GeneID" id="98569262"/>